<evidence type="ECO:0000256" key="3">
    <source>
        <dbReference type="ARBA" id="ARBA00022989"/>
    </source>
</evidence>
<feature type="transmembrane region" description="Helical" evidence="5">
    <location>
        <begin position="7"/>
        <end position="29"/>
    </location>
</feature>
<feature type="transmembrane region" description="Helical" evidence="5">
    <location>
        <begin position="271"/>
        <end position="292"/>
    </location>
</feature>
<accession>A0A090ARD6</accession>
<dbReference type="KEGG" id="sbw:TGUWTKB_0660"/>
<keyword evidence="2 5" id="KW-0812">Transmembrane</keyword>
<feature type="transmembrane region" description="Helical" evidence="5">
    <location>
        <begin position="108"/>
        <end position="136"/>
    </location>
</feature>
<name>A0A090ARD6_9ENTR</name>
<comment type="function">
    <text evidence="5">NDH-1 shuttles electrons from NADH, via FMN and iron-sulfur (Fe-S) centers, to quinones in the respiratory chain. The immediate electron acceptor for the enzyme in this species is believed to be ubiquinone. Couples the redox reaction to proton translocation (for every two electrons transferred, four hydrogen ions are translocated across the cytoplasmic membrane), and thus conserves the redox energy in a proton gradient.</text>
</comment>
<evidence type="ECO:0000256" key="4">
    <source>
        <dbReference type="ARBA" id="ARBA00023136"/>
    </source>
</evidence>
<dbReference type="HOGENOM" id="CLU_007100_1_5_6"/>
<dbReference type="GO" id="GO:0005886">
    <property type="term" value="C:plasma membrane"/>
    <property type="evidence" value="ECO:0007669"/>
    <property type="project" value="UniProtKB-SubCell"/>
</dbReference>
<dbReference type="PANTHER" id="PTHR22773">
    <property type="entry name" value="NADH DEHYDROGENASE"/>
    <property type="match status" value="1"/>
</dbReference>
<keyword evidence="5" id="KW-1003">Cell membrane</keyword>
<dbReference type="STRING" id="1410383.TGUWTKB_0660"/>
<organism evidence="8 9">
    <name type="scientific">Candidatus Tachikawaea gelatinosa</name>
    <dbReference type="NCBI Taxonomy" id="1410383"/>
    <lineage>
        <taxon>Bacteria</taxon>
        <taxon>Pseudomonadati</taxon>
        <taxon>Pseudomonadota</taxon>
        <taxon>Gammaproteobacteria</taxon>
        <taxon>Enterobacterales</taxon>
        <taxon>Enterobacteriaceae</taxon>
        <taxon>Candidatus Tachikawaea</taxon>
    </lineage>
</organism>
<keyword evidence="5" id="KW-0874">Quinone</keyword>
<keyword evidence="5" id="KW-0830">Ubiquinone</keyword>
<keyword evidence="3 5" id="KW-1133">Transmembrane helix</keyword>
<dbReference type="InterPro" id="IPR001750">
    <property type="entry name" value="ND/Mrp_TM"/>
</dbReference>
<dbReference type="GO" id="GO:0042773">
    <property type="term" value="P:ATP synthesis coupled electron transport"/>
    <property type="evidence" value="ECO:0007669"/>
    <property type="project" value="InterPro"/>
</dbReference>
<keyword evidence="4 5" id="KW-0472">Membrane</keyword>
<dbReference type="GO" id="GO:0048038">
    <property type="term" value="F:quinone binding"/>
    <property type="evidence" value="ECO:0007669"/>
    <property type="project" value="UniProtKB-KW"/>
</dbReference>
<comment type="catalytic activity">
    <reaction evidence="5">
        <text>a quinone + NADH + 5 H(+)(in) = a quinol + NAD(+) + 4 H(+)(out)</text>
        <dbReference type="Rhea" id="RHEA:57888"/>
        <dbReference type="ChEBI" id="CHEBI:15378"/>
        <dbReference type="ChEBI" id="CHEBI:24646"/>
        <dbReference type="ChEBI" id="CHEBI:57540"/>
        <dbReference type="ChEBI" id="CHEBI:57945"/>
        <dbReference type="ChEBI" id="CHEBI:132124"/>
    </reaction>
</comment>
<reference evidence="8 9" key="2">
    <citation type="journal article" date="2014" name="Curr. Biol.">
        <title>Symbiont-Supplemented Maternal Investment Underpinning Host's Ecological Adaptation.</title>
        <authorList>
            <person name="Kaiwa N."/>
            <person name="Hosokawa T."/>
            <person name="Nikoh N."/>
            <person name="Tanahashi M."/>
            <person name="Moriyama M."/>
            <person name="Meng X.Y."/>
            <person name="Maeda T."/>
            <person name="Yamaguchi K."/>
            <person name="Shigenobu S."/>
            <person name="Ito M."/>
            <person name="Fukatsu T."/>
        </authorList>
    </citation>
    <scope>NUCLEOTIDE SEQUENCE [LARGE SCALE GENOMIC DNA]</scope>
    <source>
        <strain evidence="8 9">UwTKB</strain>
    </source>
</reference>
<feature type="transmembrane region" description="Helical" evidence="5">
    <location>
        <begin position="200"/>
        <end position="222"/>
    </location>
</feature>
<comment type="similarity">
    <text evidence="5">Belongs to the complex I subunit 2 family.</text>
</comment>
<feature type="transmembrane region" description="Helical" evidence="5">
    <location>
        <begin position="35"/>
        <end position="56"/>
    </location>
</feature>
<dbReference type="OrthoDB" id="9768329at2"/>
<dbReference type="HAMAP" id="MF_00445">
    <property type="entry name" value="NDH1_NuoN_1"/>
    <property type="match status" value="1"/>
</dbReference>
<keyword evidence="5" id="KW-0813">Transport</keyword>
<dbReference type="Proteomes" id="UP000031627">
    <property type="component" value="Chromosome"/>
</dbReference>
<dbReference type="NCBIfam" id="TIGR01770">
    <property type="entry name" value="NDH_I_N"/>
    <property type="match status" value="1"/>
</dbReference>
<feature type="transmembrane region" description="Helical" evidence="5">
    <location>
        <begin position="157"/>
        <end position="180"/>
    </location>
</feature>
<protein>
    <recommendedName>
        <fullName evidence="5">NADH-quinone oxidoreductase subunit N</fullName>
        <ecNumber evidence="5">7.1.1.-</ecNumber>
    </recommendedName>
    <alternativeName>
        <fullName evidence="5">NADH dehydrogenase I subunit N</fullName>
    </alternativeName>
    <alternativeName>
        <fullName evidence="5">NDH-1 subunit N</fullName>
    </alternativeName>
</protein>
<feature type="transmembrane region" description="Helical" evidence="5">
    <location>
        <begin position="412"/>
        <end position="434"/>
    </location>
</feature>
<dbReference type="GO" id="GO:0008137">
    <property type="term" value="F:NADH dehydrogenase (ubiquinone) activity"/>
    <property type="evidence" value="ECO:0007669"/>
    <property type="project" value="InterPro"/>
</dbReference>
<evidence type="ECO:0000256" key="1">
    <source>
        <dbReference type="ARBA" id="ARBA00004127"/>
    </source>
</evidence>
<comment type="subcellular location">
    <subcellularLocation>
        <location evidence="5">Cell membrane</location>
        <topology evidence="5">Multi-pass membrane protein</topology>
    </subcellularLocation>
    <subcellularLocation>
        <location evidence="1">Endomembrane system</location>
        <topology evidence="1">Multi-pass membrane protein</topology>
    </subcellularLocation>
    <subcellularLocation>
        <location evidence="6">Membrane</location>
        <topology evidence="6">Multi-pass membrane protein</topology>
    </subcellularLocation>
</comment>
<sequence length="491" mass="55909">MKITMQQLIALFPFIIVASTTILVMLSIIFKRNNFLNVIFVIIGLFFALFSCFYLIKNNQTINIASMFEINNYSIFFCILILLTSIITCFFAHLWLKFFQYNTAEFYLLTLIATLGSLTLVISVHFASVFVSLELLSLPLLGLIGYSFHQKKTIESAIKYTILSGVTSAFVLFGIGLIYLNTGKLNFFQLYEAFYNNRIINYPLLLIGFGMLITGIFFKMSIFPFHLWTPDIYEGSPIPVTNFLATISKISIFSFFLQLLCVFIPIEEKSIYLIISIMAAFSIIFGNLMAINQMNLKRLIGYSSIAHFGYLIISVVGLETINFNFIKETIIVYIIGYLLSIICVFGIINLMASFHKKEISHADSLYCYRGLFWKNPVLAITFTVSMLSLAGIPSTFGFLGKFYIIVLSMQTSSWFLVFAILLGSAIGLYYYLRVVISLFLKERSFDNIYEISKNWCLTPTGLIIITLSFLNILFGILPQLLFSFLKKICVI</sequence>
<dbReference type="InterPro" id="IPR010096">
    <property type="entry name" value="NADH-Q_OxRdtase_suN/2"/>
</dbReference>
<feature type="transmembrane region" description="Helical" evidence="5">
    <location>
        <begin position="76"/>
        <end position="96"/>
    </location>
</feature>
<keyword evidence="5" id="KW-0520">NAD</keyword>
<evidence type="ECO:0000313" key="9">
    <source>
        <dbReference type="Proteomes" id="UP000031627"/>
    </source>
</evidence>
<feature type="transmembrane region" description="Helical" evidence="5">
    <location>
        <begin position="299"/>
        <end position="318"/>
    </location>
</feature>
<feature type="transmembrane region" description="Helical" evidence="5">
    <location>
        <begin position="455"/>
        <end position="477"/>
    </location>
</feature>
<feature type="transmembrane region" description="Helical" evidence="5">
    <location>
        <begin position="330"/>
        <end position="350"/>
    </location>
</feature>
<comment type="subunit">
    <text evidence="5">NDH-1 is composed of 13 different subunits. Subunits NuoA, H, J, K, L, M, N constitute the membrane sector of the complex.</text>
</comment>
<dbReference type="EMBL" id="AP014521">
    <property type="protein sequence ID" value="BAP58325.1"/>
    <property type="molecule type" value="Genomic_DNA"/>
</dbReference>
<dbReference type="AlphaFoldDB" id="A0A090ARD6"/>
<evidence type="ECO:0000259" key="7">
    <source>
        <dbReference type="Pfam" id="PF00361"/>
    </source>
</evidence>
<evidence type="ECO:0000256" key="2">
    <source>
        <dbReference type="ARBA" id="ARBA00022692"/>
    </source>
</evidence>
<feature type="transmembrane region" description="Helical" evidence="5">
    <location>
        <begin position="243"/>
        <end position="265"/>
    </location>
</feature>
<dbReference type="RefSeq" id="WP_041062362.1">
    <property type="nucleotide sequence ID" value="NZ_AP014521.1"/>
</dbReference>
<evidence type="ECO:0000256" key="5">
    <source>
        <dbReference type="HAMAP-Rule" id="MF_00445"/>
    </source>
</evidence>
<evidence type="ECO:0000313" key="8">
    <source>
        <dbReference type="EMBL" id="BAP58325.1"/>
    </source>
</evidence>
<dbReference type="GO" id="GO:0012505">
    <property type="term" value="C:endomembrane system"/>
    <property type="evidence" value="ECO:0007669"/>
    <property type="project" value="UniProtKB-SubCell"/>
</dbReference>
<proteinExistence type="inferred from homology"/>
<keyword evidence="5" id="KW-1278">Translocase</keyword>
<feature type="transmembrane region" description="Helical" evidence="5">
    <location>
        <begin position="371"/>
        <end position="392"/>
    </location>
</feature>
<keyword evidence="9" id="KW-1185">Reference proteome</keyword>
<feature type="domain" description="NADH:quinone oxidoreductase/Mrp antiporter transmembrane" evidence="7">
    <location>
        <begin position="125"/>
        <end position="426"/>
    </location>
</feature>
<dbReference type="Pfam" id="PF00361">
    <property type="entry name" value="Proton_antipo_M"/>
    <property type="match status" value="1"/>
</dbReference>
<gene>
    <name evidence="5 8" type="primary">nuoN</name>
    <name evidence="8" type="ORF">TGUWTKB_0660</name>
</gene>
<evidence type="ECO:0000256" key="6">
    <source>
        <dbReference type="RuleBase" id="RU000320"/>
    </source>
</evidence>
<reference evidence="9" key="1">
    <citation type="submission" date="2013-11" db="EMBL/GenBank/DDBJ databases">
        <title>Symbiont-containing voluminous jelly as an extraordinary maternal gift for overwintering insect nymphs.</title>
        <authorList>
            <person name="Kaiwa N."/>
            <person name="Hosokawa T."/>
            <person name="Nikoh N."/>
            <person name="Meng X.Y."/>
            <person name="Tanahashi M."/>
            <person name="Moriyama M."/>
            <person name="Maeda T."/>
            <person name="Yamaguchi K."/>
            <person name="Shigenobu S."/>
            <person name="Ito M."/>
            <person name="Fukatsu T."/>
        </authorList>
    </citation>
    <scope>NUCLEOTIDE SEQUENCE [LARGE SCALE GENOMIC DNA]</scope>
    <source>
        <strain evidence="9">UwTKB</strain>
    </source>
</reference>
<dbReference type="GO" id="GO:0050136">
    <property type="term" value="F:NADH dehydrogenase (quinone) (non-electrogenic) activity"/>
    <property type="evidence" value="ECO:0007669"/>
    <property type="project" value="UniProtKB-UniRule"/>
</dbReference>
<dbReference type="EC" id="7.1.1.-" evidence="5"/>